<accession>U6MGQ6</accession>
<feature type="compositionally biased region" description="Gly residues" evidence="1">
    <location>
        <begin position="539"/>
        <end position="552"/>
    </location>
</feature>
<evidence type="ECO:0000313" key="3">
    <source>
        <dbReference type="Proteomes" id="UP000030763"/>
    </source>
</evidence>
<feature type="region of interest" description="Disordered" evidence="1">
    <location>
        <begin position="468"/>
        <end position="558"/>
    </location>
</feature>
<dbReference type="Gene3D" id="3.40.50.300">
    <property type="entry name" value="P-loop containing nucleotide triphosphate hydrolases"/>
    <property type="match status" value="1"/>
</dbReference>
<name>U6MGQ6_EIMMA</name>
<organism evidence="2 3">
    <name type="scientific">Eimeria maxima</name>
    <name type="common">Coccidian parasite</name>
    <dbReference type="NCBI Taxonomy" id="5804"/>
    <lineage>
        <taxon>Eukaryota</taxon>
        <taxon>Sar</taxon>
        <taxon>Alveolata</taxon>
        <taxon>Apicomplexa</taxon>
        <taxon>Conoidasida</taxon>
        <taxon>Coccidia</taxon>
        <taxon>Eucoccidiorida</taxon>
        <taxon>Eimeriorina</taxon>
        <taxon>Eimeriidae</taxon>
        <taxon>Eimeria</taxon>
    </lineage>
</organism>
<sequence length="768" mass="81880">MLRPSIRSLLQQRRKHSGVSLVRCYAAPIVLQQQQQQLLLQQQQQQQQQQYLYTAAAAYSTSTAAGGAATRATPAAATRGGAAGGAAAATTSAAATSAATAAAAAAARSGQGSLWGFIRREEPYETLAAFLRGERGDTRLMVLAGPEGIGKSSLLRHAANNLMQQQHKPPILLAFDVGLVEDRSFKGFFGIARAAAARQLAAACNDLNPSLLLQHVAAACPSFSSSVAAALRYAAAAAAATKPQQQAAAAAAAAAAATVPLEWLSVNPRGRNQILDLLKQLEEGGADIWESLLEVAIGPTNKAAGKPQTATAAALLLLRDAAVVKCKDIPEADAAKERPVTLLLRCPEALLLGHPLRVGGSSFFEYLLNAATQDERRIGTVFSVADGLTLLRVCGVHTPQEERNKRVYVVELDELAKAQVRELFRPILCTNTSVADASYLAVGGNPRLLRLIFEDLQKATIDFVKSLSKRTREGETNNSSIGDYDDEPLLSMGAPQGAPEGAPQGVSQLGGPLGMGGLQGHGTSEGLSGAPKESHQEGGPLGGGPQGGGPQEGGPQVDKSILEGNVFYRGELLRAAAAARGGFVSPFVSSPVSSYNKVSPLQGACNAEETVIKEFMNIQCMQQERLRKISEGLLVKEFRRFEGRMIQFLNFPLVKKLREVSKSEVHFLVVVCETVREFLRRPYLLCDDLGRISNTVLLGLLEANLIKPCLNPRRLVVSSVFIKNLLQAYCNQKYDALSTSQKAEFSLNLLLNQTAIRAALDDLKNPKP</sequence>
<dbReference type="Proteomes" id="UP000030763">
    <property type="component" value="Unassembled WGS sequence"/>
</dbReference>
<keyword evidence="3" id="KW-1185">Reference proteome</keyword>
<feature type="compositionally biased region" description="Gly residues" evidence="1">
    <location>
        <begin position="511"/>
        <end position="520"/>
    </location>
</feature>
<dbReference type="RefSeq" id="XP_013338279.1">
    <property type="nucleotide sequence ID" value="XM_013482825.1"/>
</dbReference>
<dbReference type="InterPro" id="IPR027417">
    <property type="entry name" value="P-loop_NTPase"/>
</dbReference>
<dbReference type="OMA" id="AYCNQKY"/>
<dbReference type="SUPFAM" id="SSF52540">
    <property type="entry name" value="P-loop containing nucleoside triphosphate hydrolases"/>
    <property type="match status" value="1"/>
</dbReference>
<reference evidence="2" key="1">
    <citation type="submission" date="2013-10" db="EMBL/GenBank/DDBJ databases">
        <title>Genomic analysis of the causative agents of coccidiosis in chickens.</title>
        <authorList>
            <person name="Reid A.J."/>
            <person name="Blake D."/>
            <person name="Billington K."/>
            <person name="Browne H."/>
            <person name="Dunn M."/>
            <person name="Hung S."/>
            <person name="Kawahara F."/>
            <person name="Miranda-Saavedra D."/>
            <person name="Mourier T."/>
            <person name="Nagra H."/>
            <person name="Otto T.D."/>
            <person name="Rawlings N."/>
            <person name="Sanchez A."/>
            <person name="Sanders M."/>
            <person name="Subramaniam C."/>
            <person name="Tay Y."/>
            <person name="Dear P."/>
            <person name="Doerig C."/>
            <person name="Gruber A."/>
            <person name="Parkinson J."/>
            <person name="Shirley M."/>
            <person name="Wan K.L."/>
            <person name="Berriman M."/>
            <person name="Tomley F."/>
            <person name="Pain A."/>
        </authorList>
    </citation>
    <scope>NUCLEOTIDE SEQUENCE [LARGE SCALE GENOMIC DNA]</scope>
    <source>
        <strain evidence="2">Weybridge</strain>
    </source>
</reference>
<evidence type="ECO:0000313" key="2">
    <source>
        <dbReference type="EMBL" id="CDJ61629.1"/>
    </source>
</evidence>
<evidence type="ECO:0000256" key="1">
    <source>
        <dbReference type="SAM" id="MobiDB-lite"/>
    </source>
</evidence>
<gene>
    <name evidence="2" type="ORF">EMWEY_00043220</name>
</gene>
<protein>
    <submittedName>
        <fullName evidence="2">Uncharacterized protein</fullName>
    </submittedName>
</protein>
<dbReference type="AlphaFoldDB" id="U6MGQ6"/>
<proteinExistence type="predicted"/>
<dbReference type="GeneID" id="25338308"/>
<dbReference type="EMBL" id="HG722159">
    <property type="protein sequence ID" value="CDJ61629.1"/>
    <property type="molecule type" value="Genomic_DNA"/>
</dbReference>
<dbReference type="OrthoDB" id="364143at2759"/>
<reference evidence="2" key="2">
    <citation type="submission" date="2013-10" db="EMBL/GenBank/DDBJ databases">
        <authorList>
            <person name="Aslett M."/>
        </authorList>
    </citation>
    <scope>NUCLEOTIDE SEQUENCE [LARGE SCALE GENOMIC DNA]</scope>
    <source>
        <strain evidence="2">Weybridge</strain>
    </source>
</reference>
<dbReference type="VEuPathDB" id="ToxoDB:EMWEY_00043220"/>